<evidence type="ECO:0000313" key="6">
    <source>
        <dbReference type="EMBL" id="KZM70869.1"/>
    </source>
</evidence>
<gene>
    <name evidence="6" type="ORF">AWN90_40775</name>
</gene>
<feature type="region of interest" description="Disordered" evidence="5">
    <location>
        <begin position="135"/>
        <end position="166"/>
    </location>
</feature>
<keyword evidence="7" id="KW-1185">Reference proteome</keyword>
<evidence type="ECO:0000256" key="5">
    <source>
        <dbReference type="SAM" id="MobiDB-lite"/>
    </source>
</evidence>
<dbReference type="AlphaFoldDB" id="A0A164JZ18"/>
<reference evidence="6 7" key="1">
    <citation type="submission" date="2016-04" db="EMBL/GenBank/DDBJ databases">
        <authorList>
            <person name="Evans L.H."/>
            <person name="Alamgir A."/>
            <person name="Owens N."/>
            <person name="Weber N.D."/>
            <person name="Virtaneva K."/>
            <person name="Barbian K."/>
            <person name="Babar A."/>
            <person name="Rosenke K."/>
        </authorList>
    </citation>
    <scope>NUCLEOTIDE SEQUENCE [LARGE SCALE GENOMIC DNA]</scope>
    <source>
        <strain evidence="6 7">IFM 0406</strain>
    </source>
</reference>
<evidence type="ECO:0000256" key="4">
    <source>
        <dbReference type="ARBA" id="ARBA00023186"/>
    </source>
</evidence>
<dbReference type="OrthoDB" id="4561761at2"/>
<sequence length="240" mass="25855">MQWVLTPDEFSHVWATETGLDRRPYPVNMIPAATARTESEVAALGLRQRFRHNTDPHLTAALLLCARVDATTITVSGERSAPDPTVPGPDRILAFAAVQQNHAGILVARPDAVVVTVCHARGVGERLVDAIGSAPAGRQGAMREPQEAVLNSENRPPPTSDGPRGAARFRRKLRQPVDSRGFITITIAPDGPMPPPTRHRTWLDFAGDGRYLLTTAADLILTPVDDADFAASFLALSGIH</sequence>
<evidence type="ECO:0000313" key="7">
    <source>
        <dbReference type="Proteomes" id="UP000076512"/>
    </source>
</evidence>
<evidence type="ECO:0000256" key="3">
    <source>
        <dbReference type="ARBA" id="ARBA00022490"/>
    </source>
</evidence>
<organism evidence="6 7">
    <name type="scientific">Nocardia terpenica</name>
    <dbReference type="NCBI Taxonomy" id="455432"/>
    <lineage>
        <taxon>Bacteria</taxon>
        <taxon>Bacillati</taxon>
        <taxon>Actinomycetota</taxon>
        <taxon>Actinomycetes</taxon>
        <taxon>Mycobacteriales</taxon>
        <taxon>Nocardiaceae</taxon>
        <taxon>Nocardia</taxon>
    </lineage>
</organism>
<comment type="subcellular location">
    <subcellularLocation>
        <location evidence="1">Cytoplasm</location>
    </subcellularLocation>
</comment>
<dbReference type="STRING" id="455432.AWN90_40775"/>
<name>A0A164JZ18_9NOCA</name>
<dbReference type="Pfam" id="PF14011">
    <property type="entry name" value="ESX-1_EspG"/>
    <property type="match status" value="1"/>
</dbReference>
<comment type="similarity">
    <text evidence="2">Belongs to the EspG family.</text>
</comment>
<comment type="caution">
    <text evidence="6">The sequence shown here is derived from an EMBL/GenBank/DDBJ whole genome shotgun (WGS) entry which is preliminary data.</text>
</comment>
<dbReference type="Proteomes" id="UP000076512">
    <property type="component" value="Unassembled WGS sequence"/>
</dbReference>
<evidence type="ECO:0008006" key="8">
    <source>
        <dbReference type="Google" id="ProtNLM"/>
    </source>
</evidence>
<proteinExistence type="inferred from homology"/>
<protein>
    <recommendedName>
        <fullName evidence="8">ESX secretion-associated protein EspG</fullName>
    </recommendedName>
</protein>
<evidence type="ECO:0000256" key="2">
    <source>
        <dbReference type="ARBA" id="ARBA00006411"/>
    </source>
</evidence>
<accession>A0A164JZ18</accession>
<keyword evidence="3" id="KW-0963">Cytoplasm</keyword>
<keyword evidence="4" id="KW-0143">Chaperone</keyword>
<dbReference type="InterPro" id="IPR025734">
    <property type="entry name" value="EspG"/>
</dbReference>
<dbReference type="EMBL" id="LWGR01000013">
    <property type="protein sequence ID" value="KZM70869.1"/>
    <property type="molecule type" value="Genomic_DNA"/>
</dbReference>
<evidence type="ECO:0000256" key="1">
    <source>
        <dbReference type="ARBA" id="ARBA00004496"/>
    </source>
</evidence>